<reference evidence="14 15" key="1">
    <citation type="submission" date="2016-10" db="EMBL/GenBank/DDBJ databases">
        <authorList>
            <person name="de Groot N.N."/>
        </authorList>
    </citation>
    <scope>NUCLEOTIDE SEQUENCE [LARGE SCALE GENOMIC DNA]</scope>
    <source>
        <strain evidence="14 15">CBS 141442</strain>
    </source>
</reference>
<feature type="region of interest" description="Disordered" evidence="11">
    <location>
        <begin position="151"/>
        <end position="170"/>
    </location>
</feature>
<dbReference type="GO" id="GO:0005524">
    <property type="term" value="F:ATP binding"/>
    <property type="evidence" value="ECO:0007669"/>
    <property type="project" value="UniProtKB-UniRule"/>
</dbReference>
<evidence type="ECO:0000259" key="13">
    <source>
        <dbReference type="PROSITE" id="PS51194"/>
    </source>
</evidence>
<dbReference type="OrthoDB" id="422663at2759"/>
<dbReference type="PANTHER" id="PTHR24031">
    <property type="entry name" value="RNA HELICASE"/>
    <property type="match status" value="1"/>
</dbReference>
<dbReference type="EMBL" id="LT635761">
    <property type="protein sequence ID" value="SGZ57306.1"/>
    <property type="molecule type" value="Genomic_DNA"/>
</dbReference>
<keyword evidence="6 10" id="KW-0347">Helicase</keyword>
<dbReference type="InterPro" id="IPR025313">
    <property type="entry name" value="SPB4-like_CTE"/>
</dbReference>
<dbReference type="Pfam" id="PF13959">
    <property type="entry name" value="CTE_SPB4"/>
    <property type="match status" value="1"/>
</dbReference>
<dbReference type="Gene3D" id="3.40.50.300">
    <property type="entry name" value="P-loop containing nucleotide triphosphate hydrolases"/>
    <property type="match status" value="2"/>
</dbReference>
<dbReference type="InterPro" id="IPR027417">
    <property type="entry name" value="P-loop_NTPase"/>
</dbReference>
<dbReference type="SMART" id="SM01178">
    <property type="entry name" value="DUF4217"/>
    <property type="match status" value="1"/>
</dbReference>
<evidence type="ECO:0000256" key="2">
    <source>
        <dbReference type="ARBA" id="ARBA00022517"/>
    </source>
</evidence>
<dbReference type="PROSITE" id="PS51194">
    <property type="entry name" value="HELICASE_CTER"/>
    <property type="match status" value="1"/>
</dbReference>
<dbReference type="Pfam" id="PF00270">
    <property type="entry name" value="DEAD"/>
    <property type="match status" value="1"/>
</dbReference>
<dbReference type="GO" id="GO:0003723">
    <property type="term" value="F:RNA binding"/>
    <property type="evidence" value="ECO:0007669"/>
    <property type="project" value="UniProtKB-UniRule"/>
</dbReference>
<evidence type="ECO:0000259" key="12">
    <source>
        <dbReference type="PROSITE" id="PS51192"/>
    </source>
</evidence>
<evidence type="ECO:0000256" key="11">
    <source>
        <dbReference type="SAM" id="MobiDB-lite"/>
    </source>
</evidence>
<evidence type="ECO:0000256" key="6">
    <source>
        <dbReference type="ARBA" id="ARBA00022806"/>
    </source>
</evidence>
<evidence type="ECO:0000313" key="14">
    <source>
        <dbReference type="EMBL" id="SGZ57306.1"/>
    </source>
</evidence>
<feature type="compositionally biased region" description="Basic and acidic residues" evidence="11">
    <location>
        <begin position="32"/>
        <end position="49"/>
    </location>
</feature>
<comment type="domain">
    <text evidence="10">The Q motif is unique to and characteristic of the DEAD box family of RNA helicases and controls ATP binding and hydrolysis.</text>
</comment>
<evidence type="ECO:0000256" key="3">
    <source>
        <dbReference type="ARBA" id="ARBA00022552"/>
    </source>
</evidence>
<evidence type="ECO:0000313" key="15">
    <source>
        <dbReference type="Proteomes" id="UP000182334"/>
    </source>
</evidence>
<evidence type="ECO:0000256" key="1">
    <source>
        <dbReference type="ARBA" id="ARBA00004604"/>
    </source>
</evidence>
<feature type="compositionally biased region" description="Basic and acidic residues" evidence="11">
    <location>
        <begin position="88"/>
        <end position="114"/>
    </location>
</feature>
<protein>
    <recommendedName>
        <fullName evidence="10">ATP-dependent RNA helicase</fullName>
        <ecNumber evidence="10">3.6.4.13</ecNumber>
    </recommendedName>
</protein>
<feature type="region of interest" description="Disordered" evidence="11">
    <location>
        <begin position="21"/>
        <end position="143"/>
    </location>
</feature>
<comment type="subcellular location">
    <subcellularLocation>
        <location evidence="1">Nucleus</location>
        <location evidence="1">Nucleolus</location>
    </subcellularLocation>
</comment>
<gene>
    <name evidence="14" type="ORF">SAMEA4029010_CIC11G00000002193</name>
</gene>
<dbReference type="SMART" id="SM00487">
    <property type="entry name" value="DEXDc"/>
    <property type="match status" value="1"/>
</dbReference>
<dbReference type="SMART" id="SM00490">
    <property type="entry name" value="HELICc"/>
    <property type="match status" value="1"/>
</dbReference>
<dbReference type="InterPro" id="IPR001650">
    <property type="entry name" value="Helicase_C-like"/>
</dbReference>
<evidence type="ECO:0000256" key="9">
    <source>
        <dbReference type="ARBA" id="ARBA00023242"/>
    </source>
</evidence>
<proteinExistence type="inferred from homology"/>
<dbReference type="GO" id="GO:0005730">
    <property type="term" value="C:nucleolus"/>
    <property type="evidence" value="ECO:0007669"/>
    <property type="project" value="UniProtKB-SubCell"/>
</dbReference>
<feature type="region of interest" description="Disordered" evidence="11">
    <location>
        <begin position="728"/>
        <end position="749"/>
    </location>
</feature>
<dbReference type="GO" id="GO:0003724">
    <property type="term" value="F:RNA helicase activity"/>
    <property type="evidence" value="ECO:0007669"/>
    <property type="project" value="UniProtKB-EC"/>
</dbReference>
<dbReference type="InterPro" id="IPR011545">
    <property type="entry name" value="DEAD/DEAH_box_helicase_dom"/>
</dbReference>
<dbReference type="GO" id="GO:0016787">
    <property type="term" value="F:hydrolase activity"/>
    <property type="evidence" value="ECO:0007669"/>
    <property type="project" value="UniProtKB-KW"/>
</dbReference>
<keyword evidence="5 10" id="KW-0378">Hydrolase</keyword>
<dbReference type="InterPro" id="IPR014001">
    <property type="entry name" value="Helicase_ATP-bd"/>
</dbReference>
<feature type="compositionally biased region" description="Basic and acidic residues" evidence="11">
    <location>
        <begin position="740"/>
        <end position="749"/>
    </location>
</feature>
<dbReference type="STRING" id="45354.A0A1L0C3E1"/>
<keyword evidence="3" id="KW-0698">rRNA processing</keyword>
<dbReference type="CDD" id="cd17949">
    <property type="entry name" value="DEADc_DDX31"/>
    <property type="match status" value="1"/>
</dbReference>
<evidence type="ECO:0000256" key="10">
    <source>
        <dbReference type="RuleBase" id="RU365068"/>
    </source>
</evidence>
<feature type="region of interest" description="Disordered" evidence="11">
    <location>
        <begin position="481"/>
        <end position="507"/>
    </location>
</feature>
<keyword evidence="9" id="KW-0539">Nucleus</keyword>
<feature type="compositionally biased region" description="Basic and acidic residues" evidence="11">
    <location>
        <begin position="483"/>
        <end position="504"/>
    </location>
</feature>
<comment type="catalytic activity">
    <reaction evidence="10">
        <text>ATP + H2O = ADP + phosphate + H(+)</text>
        <dbReference type="Rhea" id="RHEA:13065"/>
        <dbReference type="ChEBI" id="CHEBI:15377"/>
        <dbReference type="ChEBI" id="CHEBI:15378"/>
        <dbReference type="ChEBI" id="CHEBI:30616"/>
        <dbReference type="ChEBI" id="CHEBI:43474"/>
        <dbReference type="ChEBI" id="CHEBI:456216"/>
        <dbReference type="EC" id="3.6.4.13"/>
    </reaction>
</comment>
<feature type="compositionally biased region" description="Basic and acidic residues" evidence="11">
    <location>
        <begin position="58"/>
        <end position="81"/>
    </location>
</feature>
<name>A0A1L0C3E1_9ASCO</name>
<evidence type="ECO:0000256" key="5">
    <source>
        <dbReference type="ARBA" id="ARBA00022801"/>
    </source>
</evidence>
<evidence type="ECO:0000256" key="7">
    <source>
        <dbReference type="ARBA" id="ARBA00022840"/>
    </source>
</evidence>
<comment type="similarity">
    <text evidence="10">Belongs to the DEAD box helicase family.</text>
</comment>
<keyword evidence="2" id="KW-0690">Ribosome biogenesis</keyword>
<keyword evidence="15" id="KW-1185">Reference proteome</keyword>
<keyword evidence="8 10" id="KW-0694">RNA-binding</keyword>
<keyword evidence="7 10" id="KW-0067">ATP-binding</keyword>
<dbReference type="Pfam" id="PF00271">
    <property type="entry name" value="Helicase_C"/>
    <property type="match status" value="1"/>
</dbReference>
<feature type="domain" description="Helicase ATP-binding" evidence="12">
    <location>
        <begin position="208"/>
        <end position="402"/>
    </location>
</feature>
<evidence type="ECO:0000256" key="4">
    <source>
        <dbReference type="ARBA" id="ARBA00022741"/>
    </source>
</evidence>
<dbReference type="EC" id="3.6.4.13" evidence="10"/>
<evidence type="ECO:0000256" key="8">
    <source>
        <dbReference type="ARBA" id="ARBA00022884"/>
    </source>
</evidence>
<dbReference type="Proteomes" id="UP000182334">
    <property type="component" value="Chromosome VI"/>
</dbReference>
<comment type="function">
    <text evidence="10">RNA helicase.</text>
</comment>
<feature type="domain" description="Helicase C-terminal" evidence="13">
    <location>
        <begin position="435"/>
        <end position="644"/>
    </location>
</feature>
<dbReference type="PROSITE" id="PS51192">
    <property type="entry name" value="HELICASE_ATP_BIND_1"/>
    <property type="match status" value="1"/>
</dbReference>
<accession>A0A1L0C3E1</accession>
<dbReference type="GO" id="GO:0006364">
    <property type="term" value="P:rRNA processing"/>
    <property type="evidence" value="ECO:0007669"/>
    <property type="project" value="UniProtKB-KW"/>
</dbReference>
<organism evidence="14 15">
    <name type="scientific">Sungouiella intermedia</name>
    <dbReference type="NCBI Taxonomy" id="45354"/>
    <lineage>
        <taxon>Eukaryota</taxon>
        <taxon>Fungi</taxon>
        <taxon>Dikarya</taxon>
        <taxon>Ascomycota</taxon>
        <taxon>Saccharomycotina</taxon>
        <taxon>Pichiomycetes</taxon>
        <taxon>Metschnikowiaceae</taxon>
        <taxon>Sungouiella</taxon>
    </lineage>
</organism>
<sequence>MDDDGLILNFAPAEEGVVANTPKNTKVTGGSWKERRNLKLKLQGRERKPGSGVNSIRVKNEKFDKLKAEADRMMAEHEGSNKKKSFDRRRDNDRKPAKKFDADKEPDSKKRESETPLGISGKKAKFAESSGARGGNNNSYVSSLFTSNKTSETLKETTGSQTAYTPSNAPLRDSSTFAGLGLNEKLVTHLTGSMRYLAPTKVQRAVAPVMLTSATDLFVKAQTGSGKTLAFVLPIVEKLMAEAEQINRQSGLFALILTPTRELASQIYSVLESLLRCHHHIVPGIVVGGEKKKSEKARIRKGVNIMVATPGRLADHLENTSSFDISQVRWLVLDEGDRLVELGFQETITKITDQLSRSSKVMDTMHKWPGLPTRRVNVLCSATMPEDVKKLGNTVLNNPKMISLDRESTDTSNATAPDQLIQKVMVVPPKLRLVTLSAVLKNVTKQRGEAVSRTIVFFSCSDSVNFHFEVFARGGKALRRKQKETQVTEKNEKDEKDDKAKEDTPESCVSTAPEISKDAIVYRLHGSLSQQLRTSTLQQFVQNEGENEGKHLVLFCTDVASRGLDLPDISHVVEYDPPFALDDHLHRIGRTARAGKKGEATLFLLPGEEEGYVEGKLRTVHPKQGSLRIVGYEKGLEAAFADESAEPASKTDPKAKNGKWDIQATTWHLEVERWLLEDSAALERALHAFVSHIRAYATHLAAERMYFNVKLLHLGHLAKSFGLRETPKKLGRQSGQVNELTHKKKEDPRKKMLRMARLAEKSNTSEFNY</sequence>
<keyword evidence="4 10" id="KW-0547">Nucleotide-binding</keyword>
<dbReference type="SUPFAM" id="SSF52540">
    <property type="entry name" value="P-loop containing nucleoside triphosphate hydrolases"/>
    <property type="match status" value="2"/>
</dbReference>
<dbReference type="AlphaFoldDB" id="A0A1L0C3E1"/>
<dbReference type="CDD" id="cd18787">
    <property type="entry name" value="SF2_C_DEAD"/>
    <property type="match status" value="1"/>
</dbReference>